<dbReference type="SUPFAM" id="SSF63817">
    <property type="entry name" value="Sortase"/>
    <property type="match status" value="1"/>
</dbReference>
<evidence type="ECO:0000313" key="2">
    <source>
        <dbReference type="EMBL" id="TQR14242.1"/>
    </source>
</evidence>
<accession>A0A544T9V7</accession>
<evidence type="ECO:0000313" key="3">
    <source>
        <dbReference type="Proteomes" id="UP000318937"/>
    </source>
</evidence>
<evidence type="ECO:0000256" key="1">
    <source>
        <dbReference type="ARBA" id="ARBA00022801"/>
    </source>
</evidence>
<name>A0A544T9V7_9BACI</name>
<dbReference type="AlphaFoldDB" id="A0A544T9V7"/>
<comment type="caution">
    <text evidence="2">The sequence shown here is derived from an EMBL/GenBank/DDBJ whole genome shotgun (WGS) entry which is preliminary data.</text>
</comment>
<dbReference type="GO" id="GO:0016787">
    <property type="term" value="F:hydrolase activity"/>
    <property type="evidence" value="ECO:0007669"/>
    <property type="project" value="UniProtKB-KW"/>
</dbReference>
<dbReference type="OrthoDB" id="154054at2"/>
<dbReference type="Pfam" id="PF04203">
    <property type="entry name" value="Sortase"/>
    <property type="match status" value="1"/>
</dbReference>
<dbReference type="Gene3D" id="2.40.260.10">
    <property type="entry name" value="Sortase"/>
    <property type="match status" value="1"/>
</dbReference>
<keyword evidence="1" id="KW-0378">Hydrolase</keyword>
<dbReference type="RefSeq" id="WP_142607509.1">
    <property type="nucleotide sequence ID" value="NZ_VDGG01000020.1"/>
</dbReference>
<dbReference type="InterPro" id="IPR023365">
    <property type="entry name" value="Sortase_dom-sf"/>
</dbReference>
<dbReference type="Proteomes" id="UP000318937">
    <property type="component" value="Unassembled WGS sequence"/>
</dbReference>
<gene>
    <name evidence="2" type="ORF">FG383_11370</name>
</gene>
<sequence length="44" mass="5126">MIVTPENVDILNRQKGMTLLSLVTCYPERSNQFRLVVQAKQIYD</sequence>
<proteinExistence type="predicted"/>
<organism evidence="2 3">
    <name type="scientific">Psychrobacillus soli</name>
    <dbReference type="NCBI Taxonomy" id="1543965"/>
    <lineage>
        <taxon>Bacteria</taxon>
        <taxon>Bacillati</taxon>
        <taxon>Bacillota</taxon>
        <taxon>Bacilli</taxon>
        <taxon>Bacillales</taxon>
        <taxon>Bacillaceae</taxon>
        <taxon>Psychrobacillus</taxon>
    </lineage>
</organism>
<reference evidence="2 3" key="1">
    <citation type="submission" date="2019-05" db="EMBL/GenBank/DDBJ databases">
        <title>Psychrobacillus vulpis sp. nov., a new species isolated from feces of a red fox that inhabits in The Tablas de Daimiel Natural Park, Albacete, Spain.</title>
        <authorList>
            <person name="Rodriguez M."/>
            <person name="Reina J.C."/>
            <person name="Bejar V."/>
            <person name="Llamas I."/>
        </authorList>
    </citation>
    <scope>NUCLEOTIDE SEQUENCE [LARGE SCALE GENOMIC DNA]</scope>
    <source>
        <strain evidence="2 3">NHI-2</strain>
    </source>
</reference>
<dbReference type="EMBL" id="VDGG01000020">
    <property type="protein sequence ID" value="TQR14242.1"/>
    <property type="molecule type" value="Genomic_DNA"/>
</dbReference>
<protein>
    <submittedName>
        <fullName evidence="2">Sortase</fullName>
    </submittedName>
</protein>
<keyword evidence="3" id="KW-1185">Reference proteome</keyword>
<dbReference type="InterPro" id="IPR005754">
    <property type="entry name" value="Sortase"/>
</dbReference>